<dbReference type="EMBL" id="CAJNNW010007859">
    <property type="protein sequence ID" value="CAE8649570.1"/>
    <property type="molecule type" value="Genomic_DNA"/>
</dbReference>
<feature type="region of interest" description="Disordered" evidence="1">
    <location>
        <begin position="1"/>
        <end position="22"/>
    </location>
</feature>
<accession>A0A813FYJ1</accession>
<evidence type="ECO:0000256" key="1">
    <source>
        <dbReference type="SAM" id="MobiDB-lite"/>
    </source>
</evidence>
<sequence length="251" mass="26902">MAKLRAAKAAKPGTRRPVGSTGQPAASAARLLLLCGFVAAHLLSTAARFVGSSALADSHIIGPAFTASPPGLNKNSRSLVSLQPLERSDHQKSRSRVARPATAADTIVKKMIDLDMRVQAVEKPDLELYWRVLAYCTACRTPWCKLPWRRNTCLMGDAKAEGSKGNRCDMPWETYTDLLSKAVPLISRQKAQVLTRECWKTGDADPSGIGVVTVAIVPRPAADGYCTSLSQHGIQCSVVPDSFFKGGPSGN</sequence>
<comment type="caution">
    <text evidence="2">The sequence shown here is derived from an EMBL/GenBank/DDBJ whole genome shotgun (WGS) entry which is preliminary data.</text>
</comment>
<evidence type="ECO:0000313" key="3">
    <source>
        <dbReference type="EMBL" id="CAE8649570.1"/>
    </source>
</evidence>
<dbReference type="Proteomes" id="UP000654075">
    <property type="component" value="Unassembled WGS sequence"/>
</dbReference>
<keyword evidence="4" id="KW-1185">Reference proteome</keyword>
<dbReference type="AlphaFoldDB" id="A0A813FYJ1"/>
<evidence type="ECO:0000313" key="2">
    <source>
        <dbReference type="EMBL" id="CAE8615677.1"/>
    </source>
</evidence>
<gene>
    <name evidence="2" type="ORF">PGLA1383_LOCUS33386</name>
    <name evidence="3" type="ORF">PGLA2088_LOCUS7540</name>
</gene>
<name>A0A813FYJ1_POLGL</name>
<protein>
    <submittedName>
        <fullName evidence="2">Uncharacterized protein</fullName>
    </submittedName>
</protein>
<reference evidence="2" key="1">
    <citation type="submission" date="2021-02" db="EMBL/GenBank/DDBJ databases">
        <authorList>
            <person name="Dougan E. K."/>
            <person name="Rhodes N."/>
            <person name="Thang M."/>
            <person name="Chan C."/>
        </authorList>
    </citation>
    <scope>NUCLEOTIDE SEQUENCE</scope>
</reference>
<dbReference type="OrthoDB" id="444890at2759"/>
<dbReference type="EMBL" id="CAJNNV010025685">
    <property type="protein sequence ID" value="CAE8615677.1"/>
    <property type="molecule type" value="Genomic_DNA"/>
</dbReference>
<evidence type="ECO:0000313" key="4">
    <source>
        <dbReference type="Proteomes" id="UP000654075"/>
    </source>
</evidence>
<proteinExistence type="predicted"/>
<organism evidence="2 4">
    <name type="scientific">Polarella glacialis</name>
    <name type="common">Dinoflagellate</name>
    <dbReference type="NCBI Taxonomy" id="89957"/>
    <lineage>
        <taxon>Eukaryota</taxon>
        <taxon>Sar</taxon>
        <taxon>Alveolata</taxon>
        <taxon>Dinophyceae</taxon>
        <taxon>Suessiales</taxon>
        <taxon>Suessiaceae</taxon>
        <taxon>Polarella</taxon>
    </lineage>
</organism>
<dbReference type="Proteomes" id="UP000626109">
    <property type="component" value="Unassembled WGS sequence"/>
</dbReference>